<organism evidence="3 4">
    <name type="scientific">Bugula neritina</name>
    <name type="common">Brown bryozoan</name>
    <name type="synonym">Sertularia neritina</name>
    <dbReference type="NCBI Taxonomy" id="10212"/>
    <lineage>
        <taxon>Eukaryota</taxon>
        <taxon>Metazoa</taxon>
        <taxon>Spiralia</taxon>
        <taxon>Lophotrochozoa</taxon>
        <taxon>Bryozoa</taxon>
        <taxon>Gymnolaemata</taxon>
        <taxon>Cheilostomatida</taxon>
        <taxon>Flustrina</taxon>
        <taxon>Buguloidea</taxon>
        <taxon>Bugulidae</taxon>
        <taxon>Bugula</taxon>
    </lineage>
</organism>
<dbReference type="PANTHER" id="PTHR11733:SF133">
    <property type="entry name" value="PHOSPHATE-REGULATING NEUTRAL ENDOPEPTIDASE PHEX"/>
    <property type="match status" value="1"/>
</dbReference>
<dbReference type="GO" id="GO:0005886">
    <property type="term" value="C:plasma membrane"/>
    <property type="evidence" value="ECO:0007669"/>
    <property type="project" value="TreeGrafter"/>
</dbReference>
<evidence type="ECO:0000259" key="2">
    <source>
        <dbReference type="Pfam" id="PF05649"/>
    </source>
</evidence>
<dbReference type="GO" id="GO:0004222">
    <property type="term" value="F:metalloendopeptidase activity"/>
    <property type="evidence" value="ECO:0007669"/>
    <property type="project" value="InterPro"/>
</dbReference>
<keyword evidence="1" id="KW-1133">Transmembrane helix</keyword>
<feature type="domain" description="Peptidase M13 N-terminal" evidence="2">
    <location>
        <begin position="103"/>
        <end position="129"/>
    </location>
</feature>
<name>A0A7J7KA81_BUGNE</name>
<dbReference type="InterPro" id="IPR000718">
    <property type="entry name" value="Peptidase_M13"/>
</dbReference>
<protein>
    <submittedName>
        <fullName evidence="3">MME</fullName>
    </submittedName>
</protein>
<dbReference type="SUPFAM" id="SSF55486">
    <property type="entry name" value="Metalloproteases ('zincins'), catalytic domain"/>
    <property type="match status" value="1"/>
</dbReference>
<dbReference type="PROSITE" id="PS51885">
    <property type="entry name" value="NEPRILYSIN"/>
    <property type="match status" value="1"/>
</dbReference>
<feature type="transmembrane region" description="Helical" evidence="1">
    <location>
        <begin position="33"/>
        <end position="55"/>
    </location>
</feature>
<dbReference type="AlphaFoldDB" id="A0A7J7KA81"/>
<proteinExistence type="predicted"/>
<dbReference type="Gene3D" id="3.40.390.10">
    <property type="entry name" value="Collagenase (Catalytic Domain)"/>
    <property type="match status" value="1"/>
</dbReference>
<dbReference type="Pfam" id="PF05649">
    <property type="entry name" value="Peptidase_M13_N"/>
    <property type="match status" value="1"/>
</dbReference>
<dbReference type="EMBL" id="VXIV02000861">
    <property type="protein sequence ID" value="KAF6035569.1"/>
    <property type="molecule type" value="Genomic_DNA"/>
</dbReference>
<sequence length="135" mass="14650">MTEQHSTSISKLTMDDDPASTQKISKLKKRLKVTMCLALFFLLAVVALAIGIAVIETFPSPSELEASTPSPLPIGNELKMCTTPGCAKAAGNLLEAMDDTVDPCEDFYMFSCGNWLKKNIIPEDKSQYSPVLSTC</sequence>
<comment type="caution">
    <text evidence="3">The sequence shown here is derived from an EMBL/GenBank/DDBJ whole genome shotgun (WGS) entry which is preliminary data.</text>
</comment>
<dbReference type="GO" id="GO:0016485">
    <property type="term" value="P:protein processing"/>
    <property type="evidence" value="ECO:0007669"/>
    <property type="project" value="TreeGrafter"/>
</dbReference>
<dbReference type="PANTHER" id="PTHR11733">
    <property type="entry name" value="ZINC METALLOPROTEASE FAMILY M13 NEPRILYSIN-RELATED"/>
    <property type="match status" value="1"/>
</dbReference>
<reference evidence="3" key="1">
    <citation type="submission" date="2020-06" db="EMBL/GenBank/DDBJ databases">
        <title>Draft genome of Bugula neritina, a colonial animal packing powerful symbionts and potential medicines.</title>
        <authorList>
            <person name="Rayko M."/>
        </authorList>
    </citation>
    <scope>NUCLEOTIDE SEQUENCE [LARGE SCALE GENOMIC DNA]</scope>
    <source>
        <strain evidence="3">Kwan_BN1</strain>
    </source>
</reference>
<keyword evidence="4" id="KW-1185">Reference proteome</keyword>
<accession>A0A7J7KA81</accession>
<keyword evidence="1" id="KW-0812">Transmembrane</keyword>
<dbReference type="InterPro" id="IPR008753">
    <property type="entry name" value="Peptidase_M13_N"/>
</dbReference>
<dbReference type="InterPro" id="IPR024079">
    <property type="entry name" value="MetalloPept_cat_dom_sf"/>
</dbReference>
<dbReference type="Proteomes" id="UP000593567">
    <property type="component" value="Unassembled WGS sequence"/>
</dbReference>
<evidence type="ECO:0000313" key="3">
    <source>
        <dbReference type="EMBL" id="KAF6035569.1"/>
    </source>
</evidence>
<dbReference type="OrthoDB" id="6160024at2759"/>
<evidence type="ECO:0000256" key="1">
    <source>
        <dbReference type="SAM" id="Phobius"/>
    </source>
</evidence>
<keyword evidence="1" id="KW-0472">Membrane</keyword>
<evidence type="ECO:0000313" key="4">
    <source>
        <dbReference type="Proteomes" id="UP000593567"/>
    </source>
</evidence>
<gene>
    <name evidence="3" type="ORF">EB796_006129</name>
</gene>